<dbReference type="Gene3D" id="3.40.50.150">
    <property type="entry name" value="Vaccinia Virus protein VP39"/>
    <property type="match status" value="1"/>
</dbReference>
<dbReference type="CDD" id="cd02440">
    <property type="entry name" value="AdoMet_MTases"/>
    <property type="match status" value="1"/>
</dbReference>
<dbReference type="GO" id="GO:0008168">
    <property type="term" value="F:methyltransferase activity"/>
    <property type="evidence" value="ECO:0007669"/>
    <property type="project" value="InterPro"/>
</dbReference>
<name>A0A5R8WJ59_9BACT</name>
<dbReference type="SUPFAM" id="SSF53335">
    <property type="entry name" value="S-adenosyl-L-methionine-dependent methyltransferases"/>
    <property type="match status" value="1"/>
</dbReference>
<accession>A0A5R8WJ59</accession>
<keyword evidence="4" id="KW-1185">Reference proteome</keyword>
<comment type="caution">
    <text evidence="3">The sequence shown here is derived from an EMBL/GenBank/DDBJ whole genome shotgun (WGS) entry which is preliminary data.</text>
</comment>
<dbReference type="Pfam" id="PF13708">
    <property type="entry name" value="DUF4942"/>
    <property type="match status" value="1"/>
</dbReference>
<proteinExistence type="predicted"/>
<dbReference type="InterPro" id="IPR029063">
    <property type="entry name" value="SAM-dependent_MTases_sf"/>
</dbReference>
<evidence type="ECO:0000256" key="1">
    <source>
        <dbReference type="SAM" id="MobiDB-lite"/>
    </source>
</evidence>
<feature type="compositionally biased region" description="Pro residues" evidence="1">
    <location>
        <begin position="532"/>
        <end position="542"/>
    </location>
</feature>
<dbReference type="InterPro" id="IPR031339">
    <property type="entry name" value="DUF4942"/>
</dbReference>
<organism evidence="3 4">
    <name type="scientific">Hymenobacter jeollabukensis</name>
    <dbReference type="NCBI Taxonomy" id="2025313"/>
    <lineage>
        <taxon>Bacteria</taxon>
        <taxon>Pseudomonadati</taxon>
        <taxon>Bacteroidota</taxon>
        <taxon>Cytophagia</taxon>
        <taxon>Cytophagales</taxon>
        <taxon>Hymenobacteraceae</taxon>
        <taxon>Hymenobacter</taxon>
    </lineage>
</organism>
<dbReference type="EMBL" id="VAJM01000016">
    <property type="protein sequence ID" value="TLM88815.1"/>
    <property type="molecule type" value="Genomic_DNA"/>
</dbReference>
<evidence type="ECO:0000313" key="4">
    <source>
        <dbReference type="Proteomes" id="UP000305517"/>
    </source>
</evidence>
<sequence length="576" mass="66755">MLNPEYYPTLPREIKLLLEPWLGQAPEWCERIRDYRMRRPALATMNILEPSAGSGHILDWMVAHIEECERGSYGWVKSKRMYACEIDPELKATLQGKNYKVIGDDFLSYRGNHQFDLVVMNPPFSQGDRHVLHAFDIVAPGGHVAALVNSETLRNPYTETRQLLAKLIEDHGSSVELGQVFIDSERPTDVEVSLIRLQKPAERDRLNFEFRGRSRERGPQLTEETFKSAVAVKDVIGNMMLGYEQVKEAFVDYMRARRALQHYSYGLLNQHQEIQKMADEAITEGGESLRACYNHFSDELKQSAWGQVMHKMGIEKYLTYQVQQDFAAYGRANGFMDFTKENVASLIELVMENKGQIMEQAVVAVFDEFTKYHKENRVHVEGWKTNDRWKVNRKVILPRWVRWDDWRRPADLKQYGSHFRLNSHQEYNDIDKVMCYLTGEDYDKCYTIERALETRFQRLGKVYPGSTFTDTCESQFFYLRFFKKGTLHLVFRDEKLWEEFNLRACAGKLWLPEHEMETYRKRKHSPFEQPAEPEPTPAPVAAPGPRLLEAPGTPAKPGAQLSLFGAFSDEPPALAA</sequence>
<evidence type="ECO:0000259" key="2">
    <source>
        <dbReference type="Pfam" id="PF13708"/>
    </source>
</evidence>
<dbReference type="GO" id="GO:0003676">
    <property type="term" value="F:nucleic acid binding"/>
    <property type="evidence" value="ECO:0007669"/>
    <property type="project" value="InterPro"/>
</dbReference>
<reference evidence="3 4" key="1">
    <citation type="submission" date="2019-05" db="EMBL/GenBank/DDBJ databases">
        <title>Hymenobacter edaphi sp. nov., isolated from abandoned arsenic-contaminated farmland soil.</title>
        <authorList>
            <person name="Nie L."/>
        </authorList>
    </citation>
    <scope>NUCLEOTIDE SEQUENCE [LARGE SCALE GENOMIC DNA]</scope>
    <source>
        <strain evidence="3 4">1-3-3-8</strain>
    </source>
</reference>
<dbReference type="GO" id="GO:0032259">
    <property type="term" value="P:methylation"/>
    <property type="evidence" value="ECO:0007669"/>
    <property type="project" value="InterPro"/>
</dbReference>
<dbReference type="PROSITE" id="PS00092">
    <property type="entry name" value="N6_MTASE"/>
    <property type="match status" value="1"/>
</dbReference>
<feature type="region of interest" description="Disordered" evidence="1">
    <location>
        <begin position="521"/>
        <end position="576"/>
    </location>
</feature>
<gene>
    <name evidence="3" type="ORF">FDY95_23560</name>
</gene>
<dbReference type="OrthoDB" id="270332at2"/>
<dbReference type="RefSeq" id="WP_138081750.1">
    <property type="nucleotide sequence ID" value="NZ_VAJM01000016.1"/>
</dbReference>
<feature type="domain" description="DUF4942" evidence="2">
    <location>
        <begin position="299"/>
        <end position="502"/>
    </location>
</feature>
<dbReference type="Proteomes" id="UP000305517">
    <property type="component" value="Unassembled WGS sequence"/>
</dbReference>
<dbReference type="InterPro" id="IPR002052">
    <property type="entry name" value="DNA_methylase_N6_adenine_CS"/>
</dbReference>
<protein>
    <submittedName>
        <fullName evidence="3">DUF4942 domain-containing protein</fullName>
    </submittedName>
</protein>
<dbReference type="AlphaFoldDB" id="A0A5R8WJ59"/>
<evidence type="ECO:0000313" key="3">
    <source>
        <dbReference type="EMBL" id="TLM88815.1"/>
    </source>
</evidence>